<name>A0A4Y2S422_ARAVE</name>
<dbReference type="Proteomes" id="UP000499080">
    <property type="component" value="Unassembled WGS sequence"/>
</dbReference>
<dbReference type="AlphaFoldDB" id="A0A4Y2S422"/>
<reference evidence="1 2" key="1">
    <citation type="journal article" date="2019" name="Sci. Rep.">
        <title>Orb-weaving spider Araneus ventricosus genome elucidates the spidroin gene catalogue.</title>
        <authorList>
            <person name="Kono N."/>
            <person name="Nakamura H."/>
            <person name="Ohtoshi R."/>
            <person name="Moran D.A.P."/>
            <person name="Shinohara A."/>
            <person name="Yoshida Y."/>
            <person name="Fujiwara M."/>
            <person name="Mori M."/>
            <person name="Tomita M."/>
            <person name="Arakawa K."/>
        </authorList>
    </citation>
    <scope>NUCLEOTIDE SEQUENCE [LARGE SCALE GENOMIC DNA]</scope>
</reference>
<organism evidence="1 2">
    <name type="scientific">Araneus ventricosus</name>
    <name type="common">Orbweaver spider</name>
    <name type="synonym">Epeira ventricosa</name>
    <dbReference type="NCBI Taxonomy" id="182803"/>
    <lineage>
        <taxon>Eukaryota</taxon>
        <taxon>Metazoa</taxon>
        <taxon>Ecdysozoa</taxon>
        <taxon>Arthropoda</taxon>
        <taxon>Chelicerata</taxon>
        <taxon>Arachnida</taxon>
        <taxon>Araneae</taxon>
        <taxon>Araneomorphae</taxon>
        <taxon>Entelegynae</taxon>
        <taxon>Araneoidea</taxon>
        <taxon>Araneidae</taxon>
        <taxon>Araneus</taxon>
    </lineage>
</organism>
<gene>
    <name evidence="1" type="ORF">AVEN_157655_1</name>
</gene>
<accession>A0A4Y2S422</accession>
<comment type="caution">
    <text evidence="1">The sequence shown here is derived from an EMBL/GenBank/DDBJ whole genome shotgun (WGS) entry which is preliminary data.</text>
</comment>
<keyword evidence="2" id="KW-1185">Reference proteome</keyword>
<sequence>MQTSEGPVLLELSQRCPQGSCSPVDIPDFETPWQTKSYRYSGLKEFIYKHLKKTLRSSLQTRPEKVSEKSENWRSLRTGQKKINCTSQWKNQAMSF</sequence>
<protein>
    <submittedName>
        <fullName evidence="1">Uncharacterized protein</fullName>
    </submittedName>
</protein>
<evidence type="ECO:0000313" key="2">
    <source>
        <dbReference type="Proteomes" id="UP000499080"/>
    </source>
</evidence>
<dbReference type="EMBL" id="BGPR01019786">
    <property type="protein sequence ID" value="GBN82938.1"/>
    <property type="molecule type" value="Genomic_DNA"/>
</dbReference>
<evidence type="ECO:0000313" key="1">
    <source>
        <dbReference type="EMBL" id="GBN82938.1"/>
    </source>
</evidence>
<proteinExistence type="predicted"/>